<dbReference type="AlphaFoldDB" id="A8MAW7"/>
<dbReference type="RefSeq" id="WP_012186815.1">
    <property type="nucleotide sequence ID" value="NC_009954.1"/>
</dbReference>
<sequence>MQYQHAVARLPEDLRTMVCRWLRLGVVDNEGGLIKSVYATLDGSIILVGDVVKKLEENGVGLRISNGLYLQEFFNWVPWVNGLCEEVEVEEVEPMGMRLLGFSPFPYLEYGDVMSGYVEVIKAYGKYISGSYSDALYRIWGLGGVRFDEQVDLVIIVDYELIAHHFLDIRRTEHRGFTVSAKYLSFGFDRSILVHPFVSDVIHREIAKSMLNRSDVRPVGYFTVNYDESEILDIVIYKWPLINPLPLISRTVAERNIRIKDLIRHK</sequence>
<keyword evidence="2" id="KW-1185">Reference proteome</keyword>
<dbReference type="KEGG" id="cma:Cmaq_1773"/>
<proteinExistence type="predicted"/>
<evidence type="ECO:0000313" key="1">
    <source>
        <dbReference type="EMBL" id="ABW02596.1"/>
    </source>
</evidence>
<dbReference type="eggNOG" id="arCOG05441">
    <property type="taxonomic scope" value="Archaea"/>
</dbReference>
<dbReference type="HOGENOM" id="CLU_1044282_0_0_2"/>
<organism evidence="1 2">
    <name type="scientific">Caldivirga maquilingensis (strain ATCC 700844 / DSM 13496 / JCM 10307 / IC-167)</name>
    <dbReference type="NCBI Taxonomy" id="397948"/>
    <lineage>
        <taxon>Archaea</taxon>
        <taxon>Thermoproteota</taxon>
        <taxon>Thermoprotei</taxon>
        <taxon>Thermoproteales</taxon>
        <taxon>Thermoproteaceae</taxon>
        <taxon>Caldivirga</taxon>
    </lineage>
</organism>
<dbReference type="OrthoDB" id="27083at2157"/>
<name>A8MAW7_CALMQ</name>
<reference evidence="1 2" key="1">
    <citation type="submission" date="2007-10" db="EMBL/GenBank/DDBJ databases">
        <title>Complete sequence of Caldivirga maquilingensis IC-167.</title>
        <authorList>
            <consortium name="US DOE Joint Genome Institute"/>
            <person name="Copeland A."/>
            <person name="Lucas S."/>
            <person name="Lapidus A."/>
            <person name="Barry K."/>
            <person name="Glavina del Rio T."/>
            <person name="Dalin E."/>
            <person name="Tice H."/>
            <person name="Pitluck S."/>
            <person name="Saunders E."/>
            <person name="Brettin T."/>
            <person name="Bruce D."/>
            <person name="Detter J.C."/>
            <person name="Han C."/>
            <person name="Schmutz J."/>
            <person name="Larimer F."/>
            <person name="Land M."/>
            <person name="Hauser L."/>
            <person name="Kyrpides N."/>
            <person name="Ivanova N."/>
            <person name="Biddle J.F."/>
            <person name="Zhang Z."/>
            <person name="Fitz-Gibbon S.T."/>
            <person name="Lowe T.M."/>
            <person name="Saltikov C."/>
            <person name="House C.H."/>
            <person name="Richardson P."/>
        </authorList>
    </citation>
    <scope>NUCLEOTIDE SEQUENCE [LARGE SCALE GENOMIC DNA]</scope>
    <source>
        <strain evidence="2">ATCC 700844 / DSM 13496 / JCM 10307 / IC-167</strain>
    </source>
</reference>
<gene>
    <name evidence="1" type="ordered locus">Cmaq_1773</name>
</gene>
<dbReference type="EMBL" id="CP000852">
    <property type="protein sequence ID" value="ABW02596.1"/>
    <property type="molecule type" value="Genomic_DNA"/>
</dbReference>
<dbReference type="GeneID" id="5710336"/>
<accession>A8MAW7</accession>
<protein>
    <submittedName>
        <fullName evidence="1">Uncharacterized protein</fullName>
    </submittedName>
</protein>
<dbReference type="Proteomes" id="UP000001137">
    <property type="component" value="Chromosome"/>
</dbReference>
<dbReference type="STRING" id="397948.Cmaq_1773"/>
<evidence type="ECO:0000313" key="2">
    <source>
        <dbReference type="Proteomes" id="UP000001137"/>
    </source>
</evidence>